<evidence type="ECO:0000313" key="2">
    <source>
        <dbReference type="EMBL" id="EEU38807.1"/>
    </source>
</evidence>
<dbReference type="AlphaFoldDB" id="C7ZAZ0"/>
<sequence length="226" mass="24938">MPSPFDADNGARKLFRVNSTEQRTGSKPENDKPDARNQADGKSTDHQPPGNYAQLMSVAKLASKNRRSGAELQRRRATIWRELEETGKLLAEIRSRLEAAPPGFDEDDLAEYRAILEARARDLGAKLTLSEVEEDEDQQCEDLINEDCEGEDYEDDEDGGASFYLEPLPESLHEDSGSSSDDMKPNKVVYSDFDADSDEDSDSDAGANLAKVEGIKADPSLNGECF</sequence>
<name>C7ZAZ0_FUSV7</name>
<feature type="compositionally biased region" description="Acidic residues" evidence="1">
    <location>
        <begin position="193"/>
        <end position="203"/>
    </location>
</feature>
<dbReference type="KEGG" id="nhe:NECHADRAFT_83066"/>
<evidence type="ECO:0000313" key="3">
    <source>
        <dbReference type="Proteomes" id="UP000005206"/>
    </source>
</evidence>
<feature type="compositionally biased region" description="Basic and acidic residues" evidence="1">
    <location>
        <begin position="171"/>
        <end position="185"/>
    </location>
</feature>
<dbReference type="OrthoDB" id="5100149at2759"/>
<proteinExistence type="predicted"/>
<feature type="compositionally biased region" description="Acidic residues" evidence="1">
    <location>
        <begin position="147"/>
        <end position="159"/>
    </location>
</feature>
<organism evidence="2 3">
    <name type="scientific">Fusarium vanettenii (strain ATCC MYA-4622 / CBS 123669 / FGSC 9596 / NRRL 45880 / 77-13-4)</name>
    <name type="common">Fusarium solani subsp. pisi</name>
    <dbReference type="NCBI Taxonomy" id="660122"/>
    <lineage>
        <taxon>Eukaryota</taxon>
        <taxon>Fungi</taxon>
        <taxon>Dikarya</taxon>
        <taxon>Ascomycota</taxon>
        <taxon>Pezizomycotina</taxon>
        <taxon>Sordariomycetes</taxon>
        <taxon>Hypocreomycetidae</taxon>
        <taxon>Hypocreales</taxon>
        <taxon>Nectriaceae</taxon>
        <taxon>Fusarium</taxon>
        <taxon>Fusarium solani species complex</taxon>
        <taxon>Fusarium vanettenii</taxon>
    </lineage>
</organism>
<dbReference type="Proteomes" id="UP000005206">
    <property type="component" value="Chromosome 7"/>
</dbReference>
<dbReference type="RefSeq" id="XP_003044520.1">
    <property type="nucleotide sequence ID" value="XM_003044474.1"/>
</dbReference>
<dbReference type="GeneID" id="9670714"/>
<keyword evidence="3" id="KW-1185">Reference proteome</keyword>
<dbReference type="HOGENOM" id="CLU_1225059_0_0_1"/>
<evidence type="ECO:0000256" key="1">
    <source>
        <dbReference type="SAM" id="MobiDB-lite"/>
    </source>
</evidence>
<feature type="region of interest" description="Disordered" evidence="1">
    <location>
        <begin position="147"/>
        <end position="207"/>
    </location>
</feature>
<protein>
    <submittedName>
        <fullName evidence="2">Uncharacterized protein</fullName>
    </submittedName>
</protein>
<accession>C7ZAZ0</accession>
<feature type="region of interest" description="Disordered" evidence="1">
    <location>
        <begin position="1"/>
        <end position="51"/>
    </location>
</feature>
<dbReference type="InParanoid" id="C7ZAZ0"/>
<feature type="compositionally biased region" description="Basic and acidic residues" evidence="1">
    <location>
        <begin position="24"/>
        <end position="45"/>
    </location>
</feature>
<dbReference type="EMBL" id="GG698914">
    <property type="protein sequence ID" value="EEU38807.1"/>
    <property type="molecule type" value="Genomic_DNA"/>
</dbReference>
<gene>
    <name evidence="2" type="ORF">NECHADRAFT_83066</name>
</gene>
<reference evidence="2 3" key="1">
    <citation type="journal article" date="2009" name="PLoS Genet.">
        <title>The genome of Nectria haematococca: contribution of supernumerary chromosomes to gene expansion.</title>
        <authorList>
            <person name="Coleman J.J."/>
            <person name="Rounsley S.D."/>
            <person name="Rodriguez-Carres M."/>
            <person name="Kuo A."/>
            <person name="Wasmann C.C."/>
            <person name="Grimwood J."/>
            <person name="Schmutz J."/>
            <person name="Taga M."/>
            <person name="White G.J."/>
            <person name="Zhou S."/>
            <person name="Schwartz D.C."/>
            <person name="Freitag M."/>
            <person name="Ma L.J."/>
            <person name="Danchin E.G."/>
            <person name="Henrissat B."/>
            <person name="Coutinho P.M."/>
            <person name="Nelson D.R."/>
            <person name="Straney D."/>
            <person name="Napoli C.A."/>
            <person name="Barker B.M."/>
            <person name="Gribskov M."/>
            <person name="Rep M."/>
            <person name="Kroken S."/>
            <person name="Molnar I."/>
            <person name="Rensing C."/>
            <person name="Kennell J.C."/>
            <person name="Zamora J."/>
            <person name="Farman M.L."/>
            <person name="Selker E.U."/>
            <person name="Salamov A."/>
            <person name="Shapiro H."/>
            <person name="Pangilinan J."/>
            <person name="Lindquist E."/>
            <person name="Lamers C."/>
            <person name="Grigoriev I.V."/>
            <person name="Geiser D.M."/>
            <person name="Covert S.F."/>
            <person name="Temporini E."/>
            <person name="Vanetten H.D."/>
        </authorList>
    </citation>
    <scope>NUCLEOTIDE SEQUENCE [LARGE SCALE GENOMIC DNA]</scope>
    <source>
        <strain evidence="3">ATCC MYA-4622 / CBS 123669 / FGSC 9596 / NRRL 45880 / 77-13-4</strain>
    </source>
</reference>
<dbReference type="VEuPathDB" id="FungiDB:NECHADRAFT_83066"/>